<dbReference type="Gene3D" id="3.40.50.300">
    <property type="entry name" value="P-loop containing nucleotide triphosphate hydrolases"/>
    <property type="match status" value="1"/>
</dbReference>
<dbReference type="RefSeq" id="WP_173080718.1">
    <property type="nucleotide sequence ID" value="NZ_BLTE01000001.1"/>
</dbReference>
<proteinExistence type="predicted"/>
<dbReference type="CDD" id="cd02038">
    <property type="entry name" value="FlhG-like"/>
    <property type="match status" value="1"/>
</dbReference>
<evidence type="ECO:0000256" key="2">
    <source>
        <dbReference type="ARBA" id="ARBA00022840"/>
    </source>
</evidence>
<reference evidence="3 4" key="1">
    <citation type="submission" date="2020-04" db="EMBL/GenBank/DDBJ databases">
        <authorList>
            <consortium name="Desulfovibrio sp. FSS-1 genome sequencing consortium"/>
            <person name="Shimoshige H."/>
            <person name="Kobayashi H."/>
            <person name="Maekawa T."/>
        </authorList>
    </citation>
    <scope>NUCLEOTIDE SEQUENCE [LARGE SCALE GENOMIC DNA]</scope>
    <source>
        <strain evidence="3 4">SIID29052-01</strain>
    </source>
</reference>
<evidence type="ECO:0000313" key="3">
    <source>
        <dbReference type="EMBL" id="GFK92545.1"/>
    </source>
</evidence>
<dbReference type="GO" id="GO:0016887">
    <property type="term" value="F:ATP hydrolysis activity"/>
    <property type="evidence" value="ECO:0007669"/>
    <property type="project" value="TreeGrafter"/>
</dbReference>
<gene>
    <name evidence="3" type="primary">ylxH_2</name>
    <name evidence="3" type="ORF">NNJEOMEG_00370</name>
</gene>
<dbReference type="GO" id="GO:0005524">
    <property type="term" value="F:ATP binding"/>
    <property type="evidence" value="ECO:0007669"/>
    <property type="project" value="UniProtKB-KW"/>
</dbReference>
<dbReference type="GO" id="GO:0051782">
    <property type="term" value="P:negative regulation of cell division"/>
    <property type="evidence" value="ECO:0007669"/>
    <property type="project" value="TreeGrafter"/>
</dbReference>
<dbReference type="SUPFAM" id="SSF52540">
    <property type="entry name" value="P-loop containing nucleoside triphosphate hydrolases"/>
    <property type="match status" value="1"/>
</dbReference>
<accession>A0A6V8LW92</accession>
<dbReference type="PIRSF" id="PIRSF003092">
    <property type="entry name" value="MinD"/>
    <property type="match status" value="1"/>
</dbReference>
<evidence type="ECO:0000256" key="1">
    <source>
        <dbReference type="ARBA" id="ARBA00022741"/>
    </source>
</evidence>
<dbReference type="PANTHER" id="PTHR43384">
    <property type="entry name" value="SEPTUM SITE-DETERMINING PROTEIN MIND HOMOLOG, CHLOROPLASTIC-RELATED"/>
    <property type="match status" value="1"/>
</dbReference>
<dbReference type="AlphaFoldDB" id="A0A6V8LW92"/>
<dbReference type="InterPro" id="IPR025501">
    <property type="entry name" value="MinD_FleN"/>
</dbReference>
<dbReference type="EMBL" id="BLTE01000001">
    <property type="protein sequence ID" value="GFK92545.1"/>
    <property type="molecule type" value="Genomic_DNA"/>
</dbReference>
<dbReference type="InterPro" id="IPR033756">
    <property type="entry name" value="YlxH/NBP35"/>
</dbReference>
<evidence type="ECO:0000313" key="4">
    <source>
        <dbReference type="Proteomes" id="UP000494245"/>
    </source>
</evidence>
<dbReference type="Proteomes" id="UP000494245">
    <property type="component" value="Unassembled WGS sequence"/>
</dbReference>
<dbReference type="InterPro" id="IPR050625">
    <property type="entry name" value="ParA/MinD_ATPase"/>
</dbReference>
<protein>
    <submittedName>
        <fullName evidence="3">Flagellum site-determining protein YlxH</fullName>
    </submittedName>
</protein>
<sequence>MNDAPNRLPLVFTVTSGKGGVGKTNISVNLALSLSRMGRRVVLLDADLGLANVDVLLGLAPDLNIFHLFHKGVSLKQVLYKTPFGFHILPASSGVAEMLSLSTGQKLDLLEAMDYLEDRIDYLIVDTGAGIGDNVLYFNMAARERLLVLTTEPTSLTDAYALVKVMHLNHAVNRFRVVVNMAPSEKAAKQVFSKLYAACDHFLDGISLDFVDYIPHDAAVRQAVIRQVPFCHMAPEAPASLKVADVARKITGWDSDAHLDGNIKFFWKKLLFQEQSVA</sequence>
<keyword evidence="2" id="KW-0067">ATP-binding</keyword>
<dbReference type="GO" id="GO:0009898">
    <property type="term" value="C:cytoplasmic side of plasma membrane"/>
    <property type="evidence" value="ECO:0007669"/>
    <property type="project" value="TreeGrafter"/>
</dbReference>
<reference evidence="3 4" key="2">
    <citation type="submission" date="2020-05" db="EMBL/GenBank/DDBJ databases">
        <title>Draft genome sequence of Desulfovibrio sp. strainFSS-1.</title>
        <authorList>
            <person name="Shimoshige H."/>
            <person name="Kobayashi H."/>
            <person name="Maekawa T."/>
        </authorList>
    </citation>
    <scope>NUCLEOTIDE SEQUENCE [LARGE SCALE GENOMIC DNA]</scope>
    <source>
        <strain evidence="3 4">SIID29052-01</strain>
    </source>
</reference>
<name>A0A6V8LW92_9BACT</name>
<dbReference type="PANTHER" id="PTHR43384:SF4">
    <property type="entry name" value="CELLULOSE BIOSYNTHESIS PROTEIN BCSQ-RELATED"/>
    <property type="match status" value="1"/>
</dbReference>
<keyword evidence="4" id="KW-1185">Reference proteome</keyword>
<dbReference type="Pfam" id="PF10609">
    <property type="entry name" value="ParA"/>
    <property type="match status" value="1"/>
</dbReference>
<dbReference type="InterPro" id="IPR027417">
    <property type="entry name" value="P-loop_NTPase"/>
</dbReference>
<organism evidence="3 4">
    <name type="scientific">Fundidesulfovibrio magnetotacticus</name>
    <dbReference type="NCBI Taxonomy" id="2730080"/>
    <lineage>
        <taxon>Bacteria</taxon>
        <taxon>Pseudomonadati</taxon>
        <taxon>Thermodesulfobacteriota</taxon>
        <taxon>Desulfovibrionia</taxon>
        <taxon>Desulfovibrionales</taxon>
        <taxon>Desulfovibrionaceae</taxon>
        <taxon>Fundidesulfovibrio</taxon>
    </lineage>
</organism>
<comment type="caution">
    <text evidence="3">The sequence shown here is derived from an EMBL/GenBank/DDBJ whole genome shotgun (WGS) entry which is preliminary data.</text>
</comment>
<dbReference type="InterPro" id="IPR033875">
    <property type="entry name" value="FlhG"/>
</dbReference>
<keyword evidence="1" id="KW-0547">Nucleotide-binding</keyword>
<dbReference type="GO" id="GO:0005829">
    <property type="term" value="C:cytosol"/>
    <property type="evidence" value="ECO:0007669"/>
    <property type="project" value="TreeGrafter"/>
</dbReference>